<feature type="region of interest" description="Disordered" evidence="1">
    <location>
        <begin position="1374"/>
        <end position="1475"/>
    </location>
</feature>
<evidence type="ECO:0000313" key="2">
    <source>
        <dbReference type="EMBL" id="RXS74644.1"/>
    </source>
</evidence>
<feature type="compositionally biased region" description="Polar residues" evidence="1">
    <location>
        <begin position="119"/>
        <end position="134"/>
    </location>
</feature>
<evidence type="ECO:0000256" key="1">
    <source>
        <dbReference type="SAM" id="MobiDB-lite"/>
    </source>
</evidence>
<feature type="compositionally biased region" description="Polar residues" evidence="1">
    <location>
        <begin position="230"/>
        <end position="240"/>
    </location>
</feature>
<feature type="region of interest" description="Disordered" evidence="1">
    <location>
        <begin position="111"/>
        <end position="240"/>
    </location>
</feature>
<feature type="compositionally biased region" description="Basic and acidic residues" evidence="1">
    <location>
        <begin position="1442"/>
        <end position="1459"/>
    </location>
</feature>
<evidence type="ECO:0008006" key="4">
    <source>
        <dbReference type="Google" id="ProtNLM"/>
    </source>
</evidence>
<dbReference type="InterPro" id="IPR026906">
    <property type="entry name" value="LRR_5"/>
</dbReference>
<dbReference type="Pfam" id="PF13306">
    <property type="entry name" value="LRR_5"/>
    <property type="match status" value="3"/>
</dbReference>
<comment type="caution">
    <text evidence="2">The sequence shown here is derived from an EMBL/GenBank/DDBJ whole genome shotgun (WGS) entry which is preliminary data.</text>
</comment>
<feature type="compositionally biased region" description="Polar residues" evidence="1">
    <location>
        <begin position="174"/>
        <end position="189"/>
    </location>
</feature>
<dbReference type="Gene3D" id="3.80.10.10">
    <property type="entry name" value="Ribonuclease Inhibitor"/>
    <property type="match status" value="3"/>
</dbReference>
<dbReference type="InterPro" id="IPR032675">
    <property type="entry name" value="LRR_dom_sf"/>
</dbReference>
<dbReference type="OrthoDB" id="1824119at2"/>
<keyword evidence="3" id="KW-1185">Reference proteome</keyword>
<gene>
    <name evidence="2" type="ORF">ETP43_05090</name>
</gene>
<dbReference type="InterPro" id="IPR053139">
    <property type="entry name" value="Surface_bspA-like"/>
</dbReference>
<feature type="compositionally biased region" description="Acidic residues" evidence="1">
    <location>
        <begin position="55"/>
        <end position="70"/>
    </location>
</feature>
<feature type="compositionally biased region" description="Basic and acidic residues" evidence="1">
    <location>
        <begin position="1422"/>
        <end position="1435"/>
    </location>
</feature>
<evidence type="ECO:0000313" key="3">
    <source>
        <dbReference type="Proteomes" id="UP000290106"/>
    </source>
</evidence>
<dbReference type="PANTHER" id="PTHR45661:SF3">
    <property type="entry name" value="IG-LIKE DOMAIN-CONTAINING PROTEIN"/>
    <property type="match status" value="1"/>
</dbReference>
<dbReference type="RefSeq" id="WP_129257254.1">
    <property type="nucleotide sequence ID" value="NZ_SDKC01000001.1"/>
</dbReference>
<dbReference type="PANTHER" id="PTHR45661">
    <property type="entry name" value="SURFACE ANTIGEN"/>
    <property type="match status" value="1"/>
</dbReference>
<feature type="compositionally biased region" description="Acidic residues" evidence="1">
    <location>
        <begin position="1383"/>
        <end position="1402"/>
    </location>
</feature>
<proteinExistence type="predicted"/>
<name>A0A4Q1RG96_9FIRM</name>
<accession>A0A4Q1RG96</accession>
<feature type="compositionally biased region" description="Gly residues" evidence="1">
    <location>
        <begin position="152"/>
        <end position="169"/>
    </location>
</feature>
<dbReference type="EMBL" id="SDKC01000001">
    <property type="protein sequence ID" value="RXS74644.1"/>
    <property type="molecule type" value="Genomic_DNA"/>
</dbReference>
<reference evidence="2 3" key="1">
    <citation type="submission" date="2019-01" db="EMBL/GenBank/DDBJ databases">
        <title>Blautia sp. nov. KGMB01111 isolated human feces.</title>
        <authorList>
            <person name="Park J.-E."/>
            <person name="Kim J.-S."/>
            <person name="Park S.-H."/>
        </authorList>
    </citation>
    <scope>NUCLEOTIDE SEQUENCE [LARGE SCALE GENOMIC DNA]</scope>
    <source>
        <strain evidence="2 3">KGMB01111</strain>
    </source>
</reference>
<feature type="region of interest" description="Disordered" evidence="1">
    <location>
        <begin position="55"/>
        <end position="92"/>
    </location>
</feature>
<organism evidence="2 3">
    <name type="scientific">Blautia faecicola</name>
    <dbReference type="NCBI Taxonomy" id="2509240"/>
    <lineage>
        <taxon>Bacteria</taxon>
        <taxon>Bacillati</taxon>
        <taxon>Bacillota</taxon>
        <taxon>Clostridia</taxon>
        <taxon>Lachnospirales</taxon>
        <taxon>Lachnospiraceae</taxon>
        <taxon>Blautia</taxon>
    </lineage>
</organism>
<feature type="compositionally biased region" description="Basic and acidic residues" evidence="1">
    <location>
        <begin position="71"/>
        <end position="84"/>
    </location>
</feature>
<sequence>MDEKKMKRAGIVAIAVPALTVGTVALVSAYQAGNDFQPFNTDRELQKNQVVFSDDEEAAGEQEQQQGEESEYWKKNTDFPKDKSPVSGSQNGKYLFENGLLDQSNQTNNITVLGDTATGGVQSPAGQGSGQPIYNLTGDKGNADTIIQGTVSQGGNGNGTGESGNGNGSSSGTDKNQGTDSNNGQNSSDSKTDDPLIPTPTPTPATRPASSAKDPDSNKATPGIIGGDSNPYTEDVSNNFKNPENTKGVIIQKSVFNTDGMLYKGQIIDKTRTYNALETFAYIDDSKGNRSFYVWGSNALDNYIRIEAVSFDGGETWSDVFPMTIPKDIDADQMVIRVGYRFSTNDTEWTQMDVPYAPEDSRIYVMTEAITEENQVLDTTKVLNSDQHLEEGTMLNLLRYQVMYLGEDGLTTLFPGWSEDGKLVDWYYIATVGRHILEPEDPVALDLAYTVQLRQVWMSDTFDVGWQYDNLCYLQALTSVEKSALQTAGENETRLEVPEYIQAVMMDDDANISVDYLDIPDTVLYIAGNNDGLKVKKGYSVGENNPCYAMADDGVLTNKSGTEYLNIPYEKEEITVKEGVTKVSVSEKNEIQTLKIDASSMEEMPEISYENLKNCKILVKDDLLEEFMKENWDSLKDDPGNCVVAISEPTRMYRMKYGCMIDQNGSMRRLVDATGNKVQLASEVTNIEEGAFDGVENVATLLMPKNGENIGLEENCFQNSGIRKILCYTKLQYRVVQEQLKGSGASEDVEVELLATSKEGYSYAVTEEDGEKEVTLISIPDGLQSFDGVMTDQEGNPITITAVDDYAFSEAGDLEWVSLPESVKKIGYEAFGNCTALQGVIIESRDVIEIGNQAFDGCKALRFVASNAPQGVMDEDYDPGLTDTFGNRTFFTPTNSEGYYGNIWFTEESGVYSFEVVEVGETGKALYGTNAAGEPWLLLRSGGHLDAQVSLPDTTLEIWSQALEYTTTQSGRYTVNWENLGQLWIDSGAFYSSQLGGDITLSDSCYLASYAVYNCDQLTSVTMGDNIGQIGEGTFGGCDSLTTAQFGTMQDSVALYSGLFNDCNQLTSITINDYTAPSLVVLGTSGFQFNFGWTQEEEEANLKIRIPEGSEVNYVKKWRYFYAGYVESGDYPAYLNMWYDIRYQHMDWLTWEFPSDEEVDELVEAALLSAENRIRRMIGTETVSEPVDYYPYHLDNEGMLSLAGTPSDITVMNLWMQLDNLPDNWFLDYIGTGAFKRAKNLGMVLIPDMISGIFTNAFDGVESDSLMLYFMSETPPALKGWSEEHPFVFGTTSTPIYMMLPDGSEETYIQSWIFPMAGYEDLAAMRESIKAKLAEAGEDDSDQAVDIEVANRLLPLENQLRAMIGMEQITDPKDLSVTLDNLPDSEEAETDEELSGSEEETKETDGVQEDRKKEETEEDPDTEQKTEDSSKEEKQNPTGGSAEKDALTSEGTENKKENQENTDTAGNGSGEETQE</sequence>
<dbReference type="Proteomes" id="UP000290106">
    <property type="component" value="Unassembled WGS sequence"/>
</dbReference>
<feature type="compositionally biased region" description="Basic and acidic residues" evidence="1">
    <location>
        <begin position="1403"/>
        <end position="1415"/>
    </location>
</feature>
<protein>
    <recommendedName>
        <fullName evidence="4">Leucine-rich repeat domain-containing protein</fullName>
    </recommendedName>
</protein>